<evidence type="ECO:0000313" key="2">
    <source>
        <dbReference type="Proteomes" id="UP000299102"/>
    </source>
</evidence>
<protein>
    <submittedName>
        <fullName evidence="1">Uncharacterized protein</fullName>
    </submittedName>
</protein>
<evidence type="ECO:0000313" key="1">
    <source>
        <dbReference type="EMBL" id="GBP35764.1"/>
    </source>
</evidence>
<name>A0A4C1VCU9_EUMVA</name>
<organism evidence="1 2">
    <name type="scientific">Eumeta variegata</name>
    <name type="common">Bagworm moth</name>
    <name type="synonym">Eumeta japonica</name>
    <dbReference type="NCBI Taxonomy" id="151549"/>
    <lineage>
        <taxon>Eukaryota</taxon>
        <taxon>Metazoa</taxon>
        <taxon>Ecdysozoa</taxon>
        <taxon>Arthropoda</taxon>
        <taxon>Hexapoda</taxon>
        <taxon>Insecta</taxon>
        <taxon>Pterygota</taxon>
        <taxon>Neoptera</taxon>
        <taxon>Endopterygota</taxon>
        <taxon>Lepidoptera</taxon>
        <taxon>Glossata</taxon>
        <taxon>Ditrysia</taxon>
        <taxon>Tineoidea</taxon>
        <taxon>Psychidae</taxon>
        <taxon>Oiketicinae</taxon>
        <taxon>Eumeta</taxon>
    </lineage>
</organism>
<comment type="caution">
    <text evidence="1">The sequence shown here is derived from an EMBL/GenBank/DDBJ whole genome shotgun (WGS) entry which is preliminary data.</text>
</comment>
<dbReference type="Proteomes" id="UP000299102">
    <property type="component" value="Unassembled WGS sequence"/>
</dbReference>
<dbReference type="EMBL" id="BGZK01000308">
    <property type="protein sequence ID" value="GBP35764.1"/>
    <property type="molecule type" value="Genomic_DNA"/>
</dbReference>
<keyword evidence="2" id="KW-1185">Reference proteome</keyword>
<proteinExistence type="predicted"/>
<accession>A0A4C1VCU9</accession>
<gene>
    <name evidence="1" type="ORF">EVAR_82699_1</name>
</gene>
<dbReference type="AlphaFoldDB" id="A0A4C1VCU9"/>
<reference evidence="1 2" key="1">
    <citation type="journal article" date="2019" name="Commun. Biol.">
        <title>The bagworm genome reveals a unique fibroin gene that provides high tensile strength.</title>
        <authorList>
            <person name="Kono N."/>
            <person name="Nakamura H."/>
            <person name="Ohtoshi R."/>
            <person name="Tomita M."/>
            <person name="Numata K."/>
            <person name="Arakawa K."/>
        </authorList>
    </citation>
    <scope>NUCLEOTIDE SEQUENCE [LARGE SCALE GENOMIC DNA]</scope>
</reference>
<sequence>MLASVNTELRQSGESFACLLHSRRLLSLNDSDNSHNLLERMLTTLSPLAIGKEDKNPLWAVRALGCRRPAWKCCRRMTVLWVPYEQASRYRWLRGLQCVLKRDWETGIRGKSTELITTKGRNEWGNPTPSL</sequence>